<name>A0ABP6ZQZ6_9ACTN</name>
<proteinExistence type="predicted"/>
<keyword evidence="3" id="KW-1185">Reference proteome</keyword>
<dbReference type="Proteomes" id="UP001500630">
    <property type="component" value="Unassembled WGS sequence"/>
</dbReference>
<sequence>MLRQIKGRIGVRAALVMALATAITGGVAVDAASAGTAQQVQVCVGSGHDDIQKYDVYGYNQNGDYVSSPRDIFDKQSEGRRCGIVPDWWWVGWVSINFYTSGNERTGTRTCFIGYDFASTTECKFD</sequence>
<reference evidence="3" key="1">
    <citation type="journal article" date="2019" name="Int. J. Syst. Evol. Microbiol.">
        <title>The Global Catalogue of Microorganisms (GCM) 10K type strain sequencing project: providing services to taxonomists for standard genome sequencing and annotation.</title>
        <authorList>
            <consortium name="The Broad Institute Genomics Platform"/>
            <consortium name="The Broad Institute Genome Sequencing Center for Infectious Disease"/>
            <person name="Wu L."/>
            <person name="Ma J."/>
        </authorList>
    </citation>
    <scope>NUCLEOTIDE SEQUENCE [LARGE SCALE GENOMIC DNA]</scope>
    <source>
        <strain evidence="3">JCM 17326</strain>
    </source>
</reference>
<feature type="chain" id="PRO_5045434590" description="Secreted protein" evidence="1">
    <location>
        <begin position="29"/>
        <end position="126"/>
    </location>
</feature>
<dbReference type="EMBL" id="BAABDQ010000054">
    <property type="protein sequence ID" value="GAA3616412.1"/>
    <property type="molecule type" value="Genomic_DNA"/>
</dbReference>
<evidence type="ECO:0000313" key="3">
    <source>
        <dbReference type="Proteomes" id="UP001500630"/>
    </source>
</evidence>
<dbReference type="RefSeq" id="WP_345577345.1">
    <property type="nucleotide sequence ID" value="NZ_BAABDQ010000054.1"/>
</dbReference>
<gene>
    <name evidence="2" type="ORF">GCM10022419_122180</name>
</gene>
<organism evidence="2 3">
    <name type="scientific">Nonomuraea rosea</name>
    <dbReference type="NCBI Taxonomy" id="638574"/>
    <lineage>
        <taxon>Bacteria</taxon>
        <taxon>Bacillati</taxon>
        <taxon>Actinomycetota</taxon>
        <taxon>Actinomycetes</taxon>
        <taxon>Streptosporangiales</taxon>
        <taxon>Streptosporangiaceae</taxon>
        <taxon>Nonomuraea</taxon>
    </lineage>
</organism>
<keyword evidence="1" id="KW-0732">Signal</keyword>
<accession>A0ABP6ZQZ6</accession>
<comment type="caution">
    <text evidence="2">The sequence shown here is derived from an EMBL/GenBank/DDBJ whole genome shotgun (WGS) entry which is preliminary data.</text>
</comment>
<evidence type="ECO:0000313" key="2">
    <source>
        <dbReference type="EMBL" id="GAA3616412.1"/>
    </source>
</evidence>
<protein>
    <recommendedName>
        <fullName evidence="4">Secreted protein</fullName>
    </recommendedName>
</protein>
<evidence type="ECO:0000256" key="1">
    <source>
        <dbReference type="SAM" id="SignalP"/>
    </source>
</evidence>
<feature type="signal peptide" evidence="1">
    <location>
        <begin position="1"/>
        <end position="28"/>
    </location>
</feature>
<evidence type="ECO:0008006" key="4">
    <source>
        <dbReference type="Google" id="ProtNLM"/>
    </source>
</evidence>